<evidence type="ECO:0000256" key="4">
    <source>
        <dbReference type="ARBA" id="ARBA00022840"/>
    </source>
</evidence>
<keyword evidence="6 7" id="KW-0238">DNA-binding</keyword>
<dbReference type="Pfam" id="PF20297">
    <property type="entry name" value="MSSS"/>
    <property type="match status" value="1"/>
</dbReference>
<accession>A0ABT0C9R6</accession>
<gene>
    <name evidence="7" type="primary">mutS2</name>
    <name evidence="7" type="synonym">rqcU</name>
    <name evidence="11" type="ORF">JX360_06305</name>
</gene>
<evidence type="ECO:0000256" key="9">
    <source>
        <dbReference type="SAM" id="MobiDB-lite"/>
    </source>
</evidence>
<evidence type="ECO:0000256" key="1">
    <source>
        <dbReference type="ARBA" id="ARBA00022730"/>
    </source>
</evidence>
<comment type="similarity">
    <text evidence="7">Belongs to the DNA mismatch repair MutS family. MutS2 subfamily.</text>
</comment>
<keyword evidence="4 7" id="KW-0067">ATP-binding</keyword>
<feature type="compositionally biased region" description="Pro residues" evidence="9">
    <location>
        <begin position="704"/>
        <end position="713"/>
    </location>
</feature>
<dbReference type="SMART" id="SM00534">
    <property type="entry name" value="MUTSac"/>
    <property type="match status" value="1"/>
</dbReference>
<evidence type="ECO:0000256" key="2">
    <source>
        <dbReference type="ARBA" id="ARBA00022741"/>
    </source>
</evidence>
<evidence type="ECO:0000256" key="8">
    <source>
        <dbReference type="SAM" id="Coils"/>
    </source>
</evidence>
<feature type="binding site" evidence="7">
    <location>
        <begin position="354"/>
        <end position="361"/>
    </location>
    <ligand>
        <name>ATP</name>
        <dbReference type="ChEBI" id="CHEBI:30616"/>
    </ligand>
</feature>
<dbReference type="HAMAP" id="MF_00092">
    <property type="entry name" value="MutS2"/>
    <property type="match status" value="1"/>
</dbReference>
<evidence type="ECO:0000256" key="3">
    <source>
        <dbReference type="ARBA" id="ARBA00022801"/>
    </source>
</evidence>
<feature type="domain" description="Smr" evidence="10">
    <location>
        <begin position="725"/>
        <end position="797"/>
    </location>
</feature>
<dbReference type="Proteomes" id="UP000830835">
    <property type="component" value="Unassembled WGS sequence"/>
</dbReference>
<dbReference type="PIRSF" id="PIRSF005814">
    <property type="entry name" value="MutS_YshD"/>
    <property type="match status" value="1"/>
</dbReference>
<keyword evidence="12" id="KW-1185">Reference proteome</keyword>
<dbReference type="InterPro" id="IPR007696">
    <property type="entry name" value="DNA_mismatch_repair_MutS_core"/>
</dbReference>
<dbReference type="SUPFAM" id="SSF48334">
    <property type="entry name" value="DNA repair protein MutS, domain III"/>
    <property type="match status" value="1"/>
</dbReference>
<dbReference type="InterPro" id="IPR036063">
    <property type="entry name" value="Smr_dom_sf"/>
</dbReference>
<keyword evidence="2 7" id="KW-0547">Nucleotide-binding</keyword>
<comment type="function">
    <text evidence="7">Endonuclease that is involved in the suppression of homologous recombination and thus may have a key role in the control of bacterial genetic diversity.</text>
</comment>
<dbReference type="EMBL" id="JAFIRA010000011">
    <property type="protein sequence ID" value="MCJ2542521.1"/>
    <property type="molecule type" value="Genomic_DNA"/>
</dbReference>
<dbReference type="GO" id="GO:0004519">
    <property type="term" value="F:endonuclease activity"/>
    <property type="evidence" value="ECO:0007669"/>
    <property type="project" value="UniProtKB-KW"/>
</dbReference>
<dbReference type="SUPFAM" id="SSF160443">
    <property type="entry name" value="SMR domain-like"/>
    <property type="match status" value="1"/>
</dbReference>
<dbReference type="InterPro" id="IPR046893">
    <property type="entry name" value="MSSS"/>
</dbReference>
<dbReference type="Gene3D" id="3.40.50.300">
    <property type="entry name" value="P-loop containing nucleotide triphosphate hydrolases"/>
    <property type="match status" value="1"/>
</dbReference>
<name>A0ABT0C9R6_THEVL</name>
<keyword evidence="7" id="KW-0540">Nuclease</keyword>
<evidence type="ECO:0000313" key="11">
    <source>
        <dbReference type="EMBL" id="MCJ2542521.1"/>
    </source>
</evidence>
<keyword evidence="3 7" id="KW-0378">Hydrolase</keyword>
<dbReference type="InterPro" id="IPR027417">
    <property type="entry name" value="P-loop_NTPase"/>
</dbReference>
<dbReference type="NCBIfam" id="TIGR01069">
    <property type="entry name" value="mutS2"/>
    <property type="match status" value="1"/>
</dbReference>
<evidence type="ECO:0000256" key="6">
    <source>
        <dbReference type="ARBA" id="ARBA00023125"/>
    </source>
</evidence>
<dbReference type="InterPro" id="IPR000432">
    <property type="entry name" value="DNA_mismatch_repair_MutS_C"/>
</dbReference>
<reference evidence="11" key="1">
    <citation type="submission" date="2021-02" db="EMBL/GenBank/DDBJ databases">
        <title>The CRISPR/cas machinery reduction and long-range gene transfer in the hot spring cyanobacterium Synechococcus.</title>
        <authorList>
            <person name="Dvorak P."/>
            <person name="Jahodarova E."/>
            <person name="Hasler P."/>
            <person name="Poulickova A."/>
        </authorList>
    </citation>
    <scope>NUCLEOTIDE SEQUENCE</scope>
    <source>
        <strain evidence="11">Rupite</strain>
    </source>
</reference>
<keyword evidence="8" id="KW-0175">Coiled coil</keyword>
<keyword evidence="5 7" id="KW-0694">RNA-binding</keyword>
<keyword evidence="7 11" id="KW-0255">Endonuclease</keyword>
<evidence type="ECO:0000313" key="12">
    <source>
        <dbReference type="Proteomes" id="UP000830835"/>
    </source>
</evidence>
<dbReference type="RefSeq" id="WP_244349795.1">
    <property type="nucleotide sequence ID" value="NZ_JAFIRA010000011.1"/>
</dbReference>
<dbReference type="InterPro" id="IPR045076">
    <property type="entry name" value="MutS"/>
</dbReference>
<dbReference type="InterPro" id="IPR005747">
    <property type="entry name" value="MutS2"/>
</dbReference>
<evidence type="ECO:0000256" key="5">
    <source>
        <dbReference type="ARBA" id="ARBA00022884"/>
    </source>
</evidence>
<proteinExistence type="inferred from homology"/>
<dbReference type="PANTHER" id="PTHR48466">
    <property type="entry name" value="OS10G0509000 PROTEIN-RELATED"/>
    <property type="match status" value="1"/>
</dbReference>
<dbReference type="SMART" id="SM00533">
    <property type="entry name" value="MUTSd"/>
    <property type="match status" value="1"/>
</dbReference>
<dbReference type="InterPro" id="IPR002625">
    <property type="entry name" value="Smr_dom"/>
</dbReference>
<keyword evidence="1 7" id="KW-0699">rRNA-binding</keyword>
<dbReference type="Gene3D" id="3.30.1370.110">
    <property type="match status" value="1"/>
</dbReference>
<feature type="region of interest" description="Disordered" evidence="9">
    <location>
        <begin position="695"/>
        <end position="720"/>
    </location>
</feature>
<dbReference type="Pfam" id="PF01713">
    <property type="entry name" value="Smr"/>
    <property type="match status" value="1"/>
</dbReference>
<protein>
    <recommendedName>
        <fullName evidence="7">Endonuclease MutS2</fullName>
        <ecNumber evidence="7">3.1.-.-</ecNumber>
    </recommendedName>
    <alternativeName>
        <fullName evidence="7">Ribosome-associated protein quality control-upstream factor</fullName>
        <shortName evidence="7">RQC-upstream factor</shortName>
        <shortName evidence="7">RqcU</shortName>
        <ecNumber evidence="7">3.6.4.-</ecNumber>
    </alternativeName>
</protein>
<sequence>MPTAPTLHPPLVGPDPSLRQETLELLEWPRLCQHLATFAATSLGRRACLELDPWLSQDRSREHLDQTEEAIRLEQSQPGGLSLEGIHDLLAALERAERGGILSGEELIQIATTLGTARRIRRLIDADTRLPRLQEWISPLRTYPELEQEIFRCLEDHGEVRDSASPTLADLRRQQRQQRSHIQERLHQLMNQYPQALQDTLISQRQGRFVLMVKASHRDVIQGIVHDSSASGATLYVEPYAVVELGNRLRQTQAQTQAEEERILAALSAQVGSVAPDLEQLQALMVGLDVALARGRYSLWLEGNRPQFVSAGLRLRQVRHPLLLWQSRLEGNESGVIPIDFTLAENIRAVVITGPNTGGKTVALKTLGLLTLMAKAGIFLPAQDPPQLPWFDEVYADIGDEQSLQQSLSTFSGHIRRISRMVQALRSTSQSVLILLDEVGAGTDPTEGAALAAGLLEFLSEHAQLTLATTHYGELKALKYQHPGFENASVEFDEATLAPTYRLLWGIPGRSNALTIAQRLHLDAEILERAKQRLQGESQVDVVIAGLEEQRADLEARAAAVGSLHRELEALQRQMQQRSRQMAEREAQLEQKQTQGIQALLAAAREEVAAAIRKLQQGDAPQQITAKLDEIQERYSPPPAPVETEFVPEIGDRVRLRGLGHTGEVIAVEEDVFVVRSGILKFTVPRGHLDPIDEHQAKQRQRPKAPPPAPSAPAPLNLRTRQNTLDLRGKTIADAEILLEQHFAQAPPGPVWIIHGHGTGRLRAGVQAYLREHPRVQSFEAAESQDGGTGVTVAQLR</sequence>
<dbReference type="PROSITE" id="PS50828">
    <property type="entry name" value="SMR"/>
    <property type="match status" value="1"/>
</dbReference>
<comment type="caution">
    <text evidence="11">The sequence shown here is derived from an EMBL/GenBank/DDBJ whole genome shotgun (WGS) entry which is preliminary data.</text>
</comment>
<feature type="coiled-coil region" evidence="8">
    <location>
        <begin position="561"/>
        <end position="595"/>
    </location>
</feature>
<dbReference type="EC" id="3.6.4.-" evidence="7"/>
<comment type="function">
    <text evidence="7">Acts as a ribosome collision sensor, splitting the ribosome into its 2 subunits. Detects stalled/collided 70S ribosomes which it binds and splits by an ATP-hydrolysis driven conformational change. Acts upstream of the ribosome quality control system (RQC), a ribosome-associated complex that mediates the extraction of incompletely synthesized nascent chains from stalled ribosomes and their subsequent degradation. Probably generates substrates for RQC.</text>
</comment>
<organism evidence="11 12">
    <name type="scientific">Thermostichus vulcanus str. 'Rupite'</name>
    <dbReference type="NCBI Taxonomy" id="2813851"/>
    <lineage>
        <taxon>Bacteria</taxon>
        <taxon>Bacillati</taxon>
        <taxon>Cyanobacteriota</taxon>
        <taxon>Cyanophyceae</taxon>
        <taxon>Thermostichales</taxon>
        <taxon>Thermostichaceae</taxon>
        <taxon>Thermostichus</taxon>
    </lineage>
</organism>
<comment type="subunit">
    <text evidence="7">Homodimer. Binds to stalled ribosomes, contacting rRNA.</text>
</comment>
<evidence type="ECO:0000256" key="7">
    <source>
        <dbReference type="HAMAP-Rule" id="MF_00092"/>
    </source>
</evidence>
<dbReference type="SUPFAM" id="SSF52540">
    <property type="entry name" value="P-loop containing nucleoside triphosphate hydrolases"/>
    <property type="match status" value="1"/>
</dbReference>
<dbReference type="Pfam" id="PF00488">
    <property type="entry name" value="MutS_V"/>
    <property type="match status" value="1"/>
</dbReference>
<dbReference type="InterPro" id="IPR036187">
    <property type="entry name" value="DNA_mismatch_repair_MutS_sf"/>
</dbReference>
<dbReference type="PANTHER" id="PTHR48466:SF2">
    <property type="entry name" value="OS10G0509000 PROTEIN"/>
    <property type="match status" value="1"/>
</dbReference>
<dbReference type="EC" id="3.1.-.-" evidence="7"/>
<evidence type="ECO:0000259" key="10">
    <source>
        <dbReference type="PROSITE" id="PS50828"/>
    </source>
</evidence>
<dbReference type="SMART" id="SM00463">
    <property type="entry name" value="SMR"/>
    <property type="match status" value="1"/>
</dbReference>